<reference evidence="2" key="1">
    <citation type="journal article" date="2019" name="Int. J. Syst. Evol. Microbiol.">
        <title>The Global Catalogue of Microorganisms (GCM) 10K type strain sequencing project: providing services to taxonomists for standard genome sequencing and annotation.</title>
        <authorList>
            <consortium name="The Broad Institute Genomics Platform"/>
            <consortium name="The Broad Institute Genome Sequencing Center for Infectious Disease"/>
            <person name="Wu L."/>
            <person name="Ma J."/>
        </authorList>
    </citation>
    <scope>NUCLEOTIDE SEQUENCE [LARGE SCALE GENOMIC DNA]</scope>
    <source>
        <strain evidence="2">JCM 17106</strain>
    </source>
</reference>
<evidence type="ECO:0000313" key="2">
    <source>
        <dbReference type="Proteomes" id="UP001500459"/>
    </source>
</evidence>
<comment type="caution">
    <text evidence="1">The sequence shown here is derived from an EMBL/GenBank/DDBJ whole genome shotgun (WGS) entry which is preliminary data.</text>
</comment>
<sequence length="51" mass="5868">MYLEINSKVKMINMLSMKSTKVPNTRINAFVSKKLSDTLNELNVSELSMFK</sequence>
<gene>
    <name evidence="1" type="ORF">GCM10022393_18140</name>
</gene>
<evidence type="ECO:0000313" key="1">
    <source>
        <dbReference type="EMBL" id="GAA3508084.1"/>
    </source>
</evidence>
<keyword evidence="2" id="KW-1185">Reference proteome</keyword>
<name>A0ABP6UH49_9FLAO</name>
<dbReference type="EMBL" id="BAABCW010000006">
    <property type="protein sequence ID" value="GAA3508084.1"/>
    <property type="molecule type" value="Genomic_DNA"/>
</dbReference>
<dbReference type="Proteomes" id="UP001500459">
    <property type="component" value="Unassembled WGS sequence"/>
</dbReference>
<proteinExistence type="predicted"/>
<protein>
    <submittedName>
        <fullName evidence="1">Uncharacterized protein</fullName>
    </submittedName>
</protein>
<organism evidence="1 2">
    <name type="scientific">Aquimarina addita</name>
    <dbReference type="NCBI Taxonomy" id="870485"/>
    <lineage>
        <taxon>Bacteria</taxon>
        <taxon>Pseudomonadati</taxon>
        <taxon>Bacteroidota</taxon>
        <taxon>Flavobacteriia</taxon>
        <taxon>Flavobacteriales</taxon>
        <taxon>Flavobacteriaceae</taxon>
        <taxon>Aquimarina</taxon>
    </lineage>
</organism>
<accession>A0ABP6UH49</accession>